<dbReference type="SUPFAM" id="SSF56024">
    <property type="entry name" value="Phospholipase D/nuclease"/>
    <property type="match status" value="2"/>
</dbReference>
<dbReference type="CDD" id="cd09113">
    <property type="entry name" value="PLDc_ymdC_like_2"/>
    <property type="match status" value="1"/>
</dbReference>
<evidence type="ECO:0000256" key="1">
    <source>
        <dbReference type="SAM" id="Phobius"/>
    </source>
</evidence>
<keyword evidence="1" id="KW-0472">Membrane</keyword>
<dbReference type="InterPro" id="IPR001736">
    <property type="entry name" value="PLipase_D/transphosphatidylase"/>
</dbReference>
<dbReference type="Proteomes" id="UP000253647">
    <property type="component" value="Unassembled WGS sequence"/>
</dbReference>
<dbReference type="PROSITE" id="PS50035">
    <property type="entry name" value="PLD"/>
    <property type="match status" value="2"/>
</dbReference>
<dbReference type="InterPro" id="IPR025202">
    <property type="entry name" value="PLD-like_dom"/>
</dbReference>
<comment type="caution">
    <text evidence="3">The sequence shown here is derived from an EMBL/GenBank/DDBJ whole genome shotgun (WGS) entry which is preliminary data.</text>
</comment>
<dbReference type="AlphaFoldDB" id="A0A368Y0E4"/>
<keyword evidence="1" id="KW-1133">Transmembrane helix</keyword>
<dbReference type="GO" id="GO:0032049">
    <property type="term" value="P:cardiolipin biosynthetic process"/>
    <property type="evidence" value="ECO:0007669"/>
    <property type="project" value="UniProtKB-ARBA"/>
</dbReference>
<dbReference type="PANTHER" id="PTHR21248:SF12">
    <property type="entry name" value="CARDIOLIPIN SYNTHASE C"/>
    <property type="match status" value="1"/>
</dbReference>
<keyword evidence="1" id="KW-0812">Transmembrane</keyword>
<evidence type="ECO:0000259" key="2">
    <source>
        <dbReference type="PROSITE" id="PS50035"/>
    </source>
</evidence>
<dbReference type="SMART" id="SM00155">
    <property type="entry name" value="PLDc"/>
    <property type="match status" value="2"/>
</dbReference>
<protein>
    <submittedName>
        <fullName evidence="3">Putative cardiolipin synthase</fullName>
    </submittedName>
</protein>
<feature type="domain" description="PLD phosphodiesterase" evidence="2">
    <location>
        <begin position="469"/>
        <end position="496"/>
    </location>
</feature>
<dbReference type="GO" id="GO:0030572">
    <property type="term" value="F:phosphatidyltransferase activity"/>
    <property type="evidence" value="ECO:0007669"/>
    <property type="project" value="UniProtKB-ARBA"/>
</dbReference>
<dbReference type="CDD" id="cd09111">
    <property type="entry name" value="PLDc_ymdC_like_1"/>
    <property type="match status" value="1"/>
</dbReference>
<evidence type="ECO:0000313" key="4">
    <source>
        <dbReference type="Proteomes" id="UP000253647"/>
    </source>
</evidence>
<sequence length="578" mass="63671">MRQDRLNNRPIVNLAEGGRQRHGSLTIGYQRLWSLPGQICFHASWGAIGAGRLRQLIPDFGFANQKQLTLTLLMVFFLSVLLSACALPIADRSESSALNLDDAADTRLGQAIAPQLESYPGNSGIHTLANPRDAFAARVLLARAADRTLDVQYYIWHGDITGTLLLEELHTAAERGVRVRLLLDDNGTSGLDAELAALASHPSIEVRLFNPFVIRNPKWLGYLTDFSRANRRMHNKSFTADNQATIVGGRNIGDEYFGATAGVLFADLDVLAIGPVVPEVSSDFDRYWASASAYPVEQLLPAASDADLRELERRALKLENDQAATDYVKAVSESDFVRQLLSGVLEFDWARTRMVSDSPAKGLGKSEREDLLAYKLGEILGEPESRVALISPYFVPTRAGVDAFAALANKGIEVSILTNSLDATDVAAVHAGYAKRRKALLEAGIHLYEMRRLSPDVERNQSAGPFGSSGSSLHAKTFAVDGERLFVGSFNFDPRSINLNTELGFVIESPALSEKIHEAFEESIPLRAYEVRLTENGELYWIEHVDGDVIRHEQEPNTGFLQRTGIFLLSILPIEWLL</sequence>
<dbReference type="EMBL" id="QPJI01000002">
    <property type="protein sequence ID" value="RCW73672.1"/>
    <property type="molecule type" value="Genomic_DNA"/>
</dbReference>
<organism evidence="3 4">
    <name type="scientific">Marinobacter nauticus</name>
    <name type="common">Marinobacter hydrocarbonoclasticus</name>
    <name type="synonym">Marinobacter aquaeolei</name>
    <dbReference type="NCBI Taxonomy" id="2743"/>
    <lineage>
        <taxon>Bacteria</taxon>
        <taxon>Pseudomonadati</taxon>
        <taxon>Pseudomonadota</taxon>
        <taxon>Gammaproteobacteria</taxon>
        <taxon>Pseudomonadales</taxon>
        <taxon>Marinobacteraceae</taxon>
        <taxon>Marinobacter</taxon>
    </lineage>
</organism>
<dbReference type="Gene3D" id="3.30.870.10">
    <property type="entry name" value="Endonuclease Chain A"/>
    <property type="match status" value="2"/>
</dbReference>
<feature type="domain" description="PLD phosphodiesterase" evidence="2">
    <location>
        <begin position="229"/>
        <end position="256"/>
    </location>
</feature>
<evidence type="ECO:0000313" key="3">
    <source>
        <dbReference type="EMBL" id="RCW73672.1"/>
    </source>
</evidence>
<dbReference type="Pfam" id="PF13091">
    <property type="entry name" value="PLDc_2"/>
    <property type="match status" value="2"/>
</dbReference>
<proteinExistence type="predicted"/>
<dbReference type="PANTHER" id="PTHR21248">
    <property type="entry name" value="CARDIOLIPIN SYNTHASE"/>
    <property type="match status" value="1"/>
</dbReference>
<feature type="transmembrane region" description="Helical" evidence="1">
    <location>
        <begin position="70"/>
        <end position="90"/>
    </location>
</feature>
<accession>A0A368Y0E4</accession>
<reference evidence="3 4" key="1">
    <citation type="submission" date="2018-07" db="EMBL/GenBank/DDBJ databases">
        <title>Freshwater and sediment microbial communities from various areas in North America, analyzing microbe dynamics in response to fracking.</title>
        <authorList>
            <person name="Lamendella R."/>
        </authorList>
    </citation>
    <scope>NUCLEOTIDE SEQUENCE [LARGE SCALE GENOMIC DNA]</scope>
    <source>
        <strain evidence="3 4">105B</strain>
    </source>
</reference>
<name>A0A368Y0E4_MARNT</name>
<gene>
    <name evidence="3" type="ORF">DET61_102392</name>
</gene>